<dbReference type="EMBL" id="JXKQ01000003">
    <property type="protein sequence ID" value="OJG46214.1"/>
    <property type="molecule type" value="Genomic_DNA"/>
</dbReference>
<comment type="caution">
    <text evidence="2">The sequence shown here is derived from an EMBL/GenBank/DDBJ whole genome shotgun (WGS) entry which is preliminary data.</text>
</comment>
<accession>A0A1L8TQ65</accession>
<dbReference type="STRING" id="249189.RV04_GL001380"/>
<dbReference type="Gene3D" id="3.40.50.360">
    <property type="match status" value="1"/>
</dbReference>
<dbReference type="GO" id="GO:0016651">
    <property type="term" value="F:oxidoreductase activity, acting on NAD(P)H"/>
    <property type="evidence" value="ECO:0007669"/>
    <property type="project" value="UniProtKB-ARBA"/>
</dbReference>
<proteinExistence type="predicted"/>
<evidence type="ECO:0000259" key="1">
    <source>
        <dbReference type="Pfam" id="PF12682"/>
    </source>
</evidence>
<feature type="domain" description="Flavodoxin-like" evidence="1">
    <location>
        <begin position="26"/>
        <end position="157"/>
    </location>
</feature>
<keyword evidence="3" id="KW-1185">Reference proteome</keyword>
<dbReference type="OrthoDB" id="9806505at2"/>
<dbReference type="SUPFAM" id="SSF52218">
    <property type="entry name" value="Flavoproteins"/>
    <property type="match status" value="1"/>
</dbReference>
<name>A0A1L8TQ65_9ENTE</name>
<dbReference type="AlphaFoldDB" id="A0A1L8TQ65"/>
<reference evidence="2 3" key="1">
    <citation type="submission" date="2014-12" db="EMBL/GenBank/DDBJ databases">
        <title>Draft genome sequences of 29 type strains of Enterococci.</title>
        <authorList>
            <person name="Zhong Z."/>
            <person name="Sun Z."/>
            <person name="Liu W."/>
            <person name="Zhang W."/>
            <person name="Zhang H."/>
        </authorList>
    </citation>
    <scope>NUCLEOTIDE SEQUENCE [LARGE SCALE GENOMIC DNA]</scope>
    <source>
        <strain evidence="2 3">DSM 17122</strain>
    </source>
</reference>
<dbReference type="InterPro" id="IPR008254">
    <property type="entry name" value="Flavodoxin/NO_synth"/>
</dbReference>
<dbReference type="Proteomes" id="UP000182077">
    <property type="component" value="Unassembled WGS sequence"/>
</dbReference>
<dbReference type="InterPro" id="IPR029039">
    <property type="entry name" value="Flavoprotein-like_sf"/>
</dbReference>
<sequence length="172" mass="19919">METVIIFFSKSGENFINGKKQTILVGNTKFLAHKINEQLNVPLFELIPQRVYPKEYNHLLKQSKLEKETAQKVKYQQLFLDLKKVETIFLGFPNWWGSYPEIVKSFIQDNDWENKVIYPFCTHEGSAMGSSIEDLKRDCSGASIHTGLPVYGSRVKKADLAISNWLLEYRNQ</sequence>
<evidence type="ECO:0000313" key="2">
    <source>
        <dbReference type="EMBL" id="OJG46214.1"/>
    </source>
</evidence>
<dbReference type="PANTHER" id="PTHR39201">
    <property type="entry name" value="EXPORTED PROTEIN-RELATED"/>
    <property type="match status" value="1"/>
</dbReference>
<dbReference type="RefSeq" id="WP_071857304.1">
    <property type="nucleotide sequence ID" value="NZ_JBHSHK010000001.1"/>
</dbReference>
<dbReference type="Pfam" id="PF12682">
    <property type="entry name" value="Flavodoxin_4"/>
    <property type="match status" value="1"/>
</dbReference>
<dbReference type="GO" id="GO:0010181">
    <property type="term" value="F:FMN binding"/>
    <property type="evidence" value="ECO:0007669"/>
    <property type="project" value="InterPro"/>
</dbReference>
<gene>
    <name evidence="2" type="ORF">RV04_GL001380</name>
</gene>
<organism evidence="2 3">
    <name type="scientific">Enterococcus hermanniensis</name>
    <dbReference type="NCBI Taxonomy" id="249189"/>
    <lineage>
        <taxon>Bacteria</taxon>
        <taxon>Bacillati</taxon>
        <taxon>Bacillota</taxon>
        <taxon>Bacilli</taxon>
        <taxon>Lactobacillales</taxon>
        <taxon>Enterococcaceae</taxon>
        <taxon>Enterococcus</taxon>
    </lineage>
</organism>
<dbReference type="PANTHER" id="PTHR39201:SF1">
    <property type="entry name" value="FLAVODOXIN-LIKE DOMAIN-CONTAINING PROTEIN"/>
    <property type="match status" value="1"/>
</dbReference>
<evidence type="ECO:0000313" key="3">
    <source>
        <dbReference type="Proteomes" id="UP000182077"/>
    </source>
</evidence>
<protein>
    <recommendedName>
        <fullName evidence="1">Flavodoxin-like domain-containing protein</fullName>
    </recommendedName>
</protein>